<reference evidence="3 4" key="1">
    <citation type="submission" date="2018-07" db="EMBL/GenBank/DDBJ databases">
        <title>Genomic Encyclopedia of Type Strains, Phase III (KMG-III): the genomes of soil and plant-associated and newly described type strains.</title>
        <authorList>
            <person name="Whitman W."/>
        </authorList>
    </citation>
    <scope>NUCLEOTIDE SEQUENCE [LARGE SCALE GENOMIC DNA]</scope>
    <source>
        <strain evidence="3 4">CECT 8487</strain>
    </source>
</reference>
<dbReference type="SUPFAM" id="SSF53756">
    <property type="entry name" value="UDP-Glycosyltransferase/glycogen phosphorylase"/>
    <property type="match status" value="1"/>
</dbReference>
<dbReference type="RefSeq" id="WP_116524006.1">
    <property type="nucleotide sequence ID" value="NZ_QRDX01000004.1"/>
</dbReference>
<dbReference type="Gene3D" id="3.40.50.2000">
    <property type="entry name" value="Glycogen Phosphorylase B"/>
    <property type="match status" value="2"/>
</dbReference>
<dbReference type="InterPro" id="IPR001296">
    <property type="entry name" value="Glyco_trans_1"/>
</dbReference>
<dbReference type="Pfam" id="PF00534">
    <property type="entry name" value="Glycos_transf_1"/>
    <property type="match status" value="1"/>
</dbReference>
<dbReference type="CDD" id="cd03801">
    <property type="entry name" value="GT4_PimA-like"/>
    <property type="match status" value="1"/>
</dbReference>
<dbReference type="AlphaFoldDB" id="A0A3D9HFV2"/>
<dbReference type="Pfam" id="PF13439">
    <property type="entry name" value="Glyco_transf_4"/>
    <property type="match status" value="1"/>
</dbReference>
<feature type="domain" description="Glycosyltransferase subfamily 4-like N-terminal" evidence="2">
    <location>
        <begin position="18"/>
        <end position="168"/>
    </location>
</feature>
<keyword evidence="3" id="KW-0808">Transferase</keyword>
<dbReference type="Proteomes" id="UP000256629">
    <property type="component" value="Unassembled WGS sequence"/>
</dbReference>
<dbReference type="InterPro" id="IPR028098">
    <property type="entry name" value="Glyco_trans_4-like_N"/>
</dbReference>
<proteinExistence type="predicted"/>
<dbReference type="OrthoDB" id="7560678at2"/>
<feature type="domain" description="Glycosyl transferase family 1" evidence="1">
    <location>
        <begin position="182"/>
        <end position="332"/>
    </location>
</feature>
<evidence type="ECO:0000259" key="1">
    <source>
        <dbReference type="Pfam" id="PF00534"/>
    </source>
</evidence>
<evidence type="ECO:0000313" key="3">
    <source>
        <dbReference type="EMBL" id="RED48358.1"/>
    </source>
</evidence>
<dbReference type="EMBL" id="QRDX01000004">
    <property type="protein sequence ID" value="RED48358.1"/>
    <property type="molecule type" value="Genomic_DNA"/>
</dbReference>
<evidence type="ECO:0000259" key="2">
    <source>
        <dbReference type="Pfam" id="PF13439"/>
    </source>
</evidence>
<sequence length="368" mass="41658">MPKRIKILFTIPNFDTAGSGKVVYDLVKGLNKDLFDPEICCFHNRGGFYKHIEALGVKIHVFPFAVPYKPYWSLPFRILKIARFFKRHQFDLIHSWHWSSDVTEPLAAKIAGIPFVYSKKAMGWGNKAWLWRSKLSNRIIAINKDMISQFFNRLEPKVAYIPLGIDTNHFKPQKPDKSLANTLGIRDSNFVVVTVANLVPVKGIEVLIESITQINDFSVKLLIVGDYGNDYGLRLKSKYESEAIRFIGKQNDVRPYLALADVFVIPTKDEGRKEGLPIAPIEAMASGKIVVGSRVSGVKDVLSVFENHLVTPSNVAALSLKLKELKALTEKERETLGLQMRSLVLDKYNLNECINKHEVLYKLILGCE</sequence>
<dbReference type="GO" id="GO:0016757">
    <property type="term" value="F:glycosyltransferase activity"/>
    <property type="evidence" value="ECO:0007669"/>
    <property type="project" value="InterPro"/>
</dbReference>
<evidence type="ECO:0000313" key="4">
    <source>
        <dbReference type="Proteomes" id="UP000256629"/>
    </source>
</evidence>
<comment type="caution">
    <text evidence="3">The sequence shown here is derived from an EMBL/GenBank/DDBJ whole genome shotgun (WGS) entry which is preliminary data.</text>
</comment>
<accession>A0A3D9HFV2</accession>
<dbReference type="PANTHER" id="PTHR12526">
    <property type="entry name" value="GLYCOSYLTRANSFERASE"/>
    <property type="match status" value="1"/>
</dbReference>
<gene>
    <name evidence="3" type="ORF">DFQ02_104204</name>
</gene>
<protein>
    <submittedName>
        <fullName evidence="3">Glycosyltransferase involved in cell wall biosynthesis</fullName>
    </submittedName>
</protein>
<name>A0A3D9HFV2_9FLAO</name>
<organism evidence="3 4">
    <name type="scientific">Seonamhaeicola aphaedonensis</name>
    <dbReference type="NCBI Taxonomy" id="1461338"/>
    <lineage>
        <taxon>Bacteria</taxon>
        <taxon>Pseudomonadati</taxon>
        <taxon>Bacteroidota</taxon>
        <taxon>Flavobacteriia</taxon>
        <taxon>Flavobacteriales</taxon>
        <taxon>Flavobacteriaceae</taxon>
    </lineage>
</organism>
<keyword evidence="4" id="KW-1185">Reference proteome</keyword>